<evidence type="ECO:0000313" key="3">
    <source>
        <dbReference type="Proteomes" id="UP000199229"/>
    </source>
</evidence>
<dbReference type="Proteomes" id="UP000199229">
    <property type="component" value="Unassembled WGS sequence"/>
</dbReference>
<proteinExistence type="predicted"/>
<dbReference type="STRING" id="582675.SAMN05192565_10469"/>
<sequence>MNVSHPTGSQDPDSAAHRETADWKALRGDVEGIADVAVERGRGFVAAARGHAQEYVDRRKGDAAQSVNDLARTVRDSSKTFEDRPNIRAFFDSAAEGLEHLGTQIENKSFSEFYEDAEAIARRSPVAVAVATFVTGFVVARFIKSSSLPQARDLGLRDAPFRDGGYRGSALREGSLRDVPPPGLHRDHGL</sequence>
<dbReference type="EMBL" id="FOPM01000004">
    <property type="protein sequence ID" value="SFG48571.1"/>
    <property type="molecule type" value="Genomic_DNA"/>
</dbReference>
<protein>
    <submittedName>
        <fullName evidence="2">Uncharacterized protein</fullName>
    </submittedName>
</protein>
<gene>
    <name evidence="2" type="ORF">SAMN05192565_10469</name>
</gene>
<organism evidence="2 3">
    <name type="scientific">Methylobacterium gossipiicola</name>
    <dbReference type="NCBI Taxonomy" id="582675"/>
    <lineage>
        <taxon>Bacteria</taxon>
        <taxon>Pseudomonadati</taxon>
        <taxon>Pseudomonadota</taxon>
        <taxon>Alphaproteobacteria</taxon>
        <taxon>Hyphomicrobiales</taxon>
        <taxon>Methylobacteriaceae</taxon>
        <taxon>Methylobacterium</taxon>
    </lineage>
</organism>
<keyword evidence="3" id="KW-1185">Reference proteome</keyword>
<reference evidence="3" key="1">
    <citation type="submission" date="2016-10" db="EMBL/GenBank/DDBJ databases">
        <authorList>
            <person name="Varghese N."/>
            <person name="Submissions S."/>
        </authorList>
    </citation>
    <scope>NUCLEOTIDE SEQUENCE [LARGE SCALE GENOMIC DNA]</scope>
    <source>
        <strain evidence="3">Gh-105</strain>
    </source>
</reference>
<feature type="region of interest" description="Disordered" evidence="1">
    <location>
        <begin position="170"/>
        <end position="190"/>
    </location>
</feature>
<accession>A0A1I2SEU7</accession>
<dbReference type="AlphaFoldDB" id="A0A1I2SEU7"/>
<evidence type="ECO:0000313" key="2">
    <source>
        <dbReference type="EMBL" id="SFG48571.1"/>
    </source>
</evidence>
<name>A0A1I2SEU7_9HYPH</name>
<evidence type="ECO:0000256" key="1">
    <source>
        <dbReference type="SAM" id="MobiDB-lite"/>
    </source>
</evidence>